<dbReference type="Proteomes" id="UP000777784">
    <property type="component" value="Unassembled WGS sequence"/>
</dbReference>
<name>A0A948RW71_UNCEI</name>
<sequence length="183" mass="21000">MDEITLKGLEEKLSPTSVRKNLHNASLFLSAYELLKSQVINEVRGFFLLKSKDGRLVYSEKYKEDVLDRSKSLLEASSLWLVDRGAITKIQVEEILEIREHRNAIAHKLPNYLFVPDTEIKMTLLMKTRQCIDQIGRFWAQISIDSTPEYDNKGVKPEDIKTGASIAIDFIMDVIENENILNT</sequence>
<organism evidence="1 2">
    <name type="scientific">Eiseniibacteriota bacterium</name>
    <dbReference type="NCBI Taxonomy" id="2212470"/>
    <lineage>
        <taxon>Bacteria</taxon>
        <taxon>Candidatus Eiseniibacteriota</taxon>
    </lineage>
</organism>
<accession>A0A948RW71</accession>
<comment type="caution">
    <text evidence="1">The sequence shown here is derived from an EMBL/GenBank/DDBJ whole genome shotgun (WGS) entry which is preliminary data.</text>
</comment>
<protein>
    <submittedName>
        <fullName evidence="1">Uncharacterized protein</fullName>
    </submittedName>
</protein>
<dbReference type="EMBL" id="JAHJDP010000079">
    <property type="protein sequence ID" value="MBU2691980.1"/>
    <property type="molecule type" value="Genomic_DNA"/>
</dbReference>
<gene>
    <name evidence="1" type="ORF">KJ970_13755</name>
</gene>
<reference evidence="1" key="1">
    <citation type="submission" date="2021-05" db="EMBL/GenBank/DDBJ databases">
        <title>Energy efficiency and biological interactions define the core microbiome of deep oligotrophic groundwater.</title>
        <authorList>
            <person name="Mehrshad M."/>
            <person name="Lopez-Fernandez M."/>
            <person name="Bell E."/>
            <person name="Bernier-Latmani R."/>
            <person name="Bertilsson S."/>
            <person name="Dopson M."/>
        </authorList>
    </citation>
    <scope>NUCLEOTIDE SEQUENCE</scope>
    <source>
        <strain evidence="1">Modern_marine.mb.64</strain>
    </source>
</reference>
<proteinExistence type="predicted"/>
<evidence type="ECO:0000313" key="2">
    <source>
        <dbReference type="Proteomes" id="UP000777784"/>
    </source>
</evidence>
<dbReference type="AlphaFoldDB" id="A0A948RW71"/>
<evidence type="ECO:0000313" key="1">
    <source>
        <dbReference type="EMBL" id="MBU2691980.1"/>
    </source>
</evidence>